<dbReference type="GO" id="GO:0004512">
    <property type="term" value="F:inositol-3-phosphate synthase activity"/>
    <property type="evidence" value="ECO:0007669"/>
    <property type="project" value="UniProtKB-EC"/>
</dbReference>
<dbReference type="OrthoDB" id="729130at2"/>
<keyword evidence="4" id="KW-1185">Reference proteome</keyword>
<dbReference type="SUPFAM" id="SSF55347">
    <property type="entry name" value="Glyceraldehyde-3-phosphate dehydrogenase-like, C-terminal domain"/>
    <property type="match status" value="1"/>
</dbReference>
<sequence length="386" mass="41089">MTRVGVWLIGARGSVATTAVLGALAVRSGASGRTGCVTERPEFAPARLPGIGDLVFGGHDVSEIRLCKNAERLARAGVLPAHLPPAFADELDRTEHRLRRGLHAAATTGVGRRDVDRLEADLREFAEREALERVVVVDLSSTEPRPEPHAEHTDADALEAALDAGTARIPASSAYAYAALRAGCAFVEFTPNTGPRLPALARLVERSVVPWAGCDGKTGETLVKSALAPMFAARALHVRSWSSLNLLGGGDGATLADPANAESKLASKARGLEHMLGHGPDGPLHIDYVPDLGDAKVAWDHVSFEGFLGARMTLQFTWSGYDSALAAPLVLDLARLTAHAHRRGRVGPVPELAFFFKDPVGTREHGLAEQWRALTSWCAAPEEEAE</sequence>
<name>D7AVQ7_NOCDD</name>
<dbReference type="GeneID" id="91484904"/>
<dbReference type="Pfam" id="PF07994">
    <property type="entry name" value="NAD_binding_5"/>
    <property type="match status" value="1"/>
</dbReference>
<dbReference type="STRING" id="446468.Ndas_2324"/>
<dbReference type="GO" id="GO:0008654">
    <property type="term" value="P:phospholipid biosynthetic process"/>
    <property type="evidence" value="ECO:0007669"/>
    <property type="project" value="InterPro"/>
</dbReference>
<dbReference type="PIRSF" id="PIRSF015578">
    <property type="entry name" value="Myoinos-ppht_syn"/>
    <property type="match status" value="1"/>
</dbReference>
<dbReference type="EMBL" id="CP002040">
    <property type="protein sequence ID" value="ADH67746.1"/>
    <property type="molecule type" value="Genomic_DNA"/>
</dbReference>
<evidence type="ECO:0000259" key="2">
    <source>
        <dbReference type="Pfam" id="PF01658"/>
    </source>
</evidence>
<proteinExistence type="inferred from homology"/>
<evidence type="ECO:0000256" key="1">
    <source>
        <dbReference type="ARBA" id="ARBA00010813"/>
    </source>
</evidence>
<comment type="similarity">
    <text evidence="1">Belongs to the myo-inositol 1-phosphate synthase family.</text>
</comment>
<dbReference type="Proteomes" id="UP000002219">
    <property type="component" value="Chromosome 1"/>
</dbReference>
<accession>D7AVQ7</accession>
<dbReference type="AlphaFoldDB" id="D7AVQ7"/>
<dbReference type="PANTHER" id="PTHR11510">
    <property type="entry name" value="MYO-INOSITOL-1 PHOSPHATE SYNTHASE"/>
    <property type="match status" value="1"/>
</dbReference>
<dbReference type="InterPro" id="IPR036291">
    <property type="entry name" value="NAD(P)-bd_dom_sf"/>
</dbReference>
<dbReference type="Pfam" id="PF01658">
    <property type="entry name" value="Inos-1-P_synth"/>
    <property type="match status" value="1"/>
</dbReference>
<organism evidence="3 4">
    <name type="scientific">Nocardiopsis dassonvillei (strain ATCC 23218 / DSM 43111 / CIP 107115 / JCM 7437 / KCTC 9190 / NBRC 14626 / NCTC 10488 / NRRL B-5397 / IMRU 509)</name>
    <name type="common">Actinomadura dassonvillei</name>
    <dbReference type="NCBI Taxonomy" id="446468"/>
    <lineage>
        <taxon>Bacteria</taxon>
        <taxon>Bacillati</taxon>
        <taxon>Actinomycetota</taxon>
        <taxon>Actinomycetes</taxon>
        <taxon>Streptosporangiales</taxon>
        <taxon>Nocardiopsidaceae</taxon>
        <taxon>Nocardiopsis</taxon>
    </lineage>
</organism>
<keyword evidence="3" id="KW-0413">Isomerase</keyword>
<feature type="domain" description="Myo-inositol-1-phosphate synthase GAPDH-like" evidence="2">
    <location>
        <begin position="219"/>
        <end position="323"/>
    </location>
</feature>
<dbReference type="KEGG" id="nda:Ndas_2324"/>
<reference evidence="3 4" key="1">
    <citation type="journal article" date="2010" name="Stand. Genomic Sci.">
        <title>Complete genome sequence of Nocardiopsis dassonvillei type strain (IMRU 509).</title>
        <authorList>
            <person name="Sun H."/>
            <person name="Lapidus A."/>
            <person name="Nolan M."/>
            <person name="Lucas S."/>
            <person name="Del Rio T.G."/>
            <person name="Tice H."/>
            <person name="Cheng J.F."/>
            <person name="Tapia R."/>
            <person name="Han C."/>
            <person name="Goodwin L."/>
            <person name="Pitluck S."/>
            <person name="Pagani I."/>
            <person name="Ivanova N."/>
            <person name="Mavromatis K."/>
            <person name="Mikhailova N."/>
            <person name="Pati A."/>
            <person name="Chen A."/>
            <person name="Palaniappan K."/>
            <person name="Land M."/>
            <person name="Hauser L."/>
            <person name="Chang Y.J."/>
            <person name="Jeffries C.D."/>
            <person name="Djao O.D."/>
            <person name="Rohde M."/>
            <person name="Sikorski J."/>
            <person name="Goker M."/>
            <person name="Woyke T."/>
            <person name="Bristow J."/>
            <person name="Eisen J.A."/>
            <person name="Markowitz V."/>
            <person name="Hugenholtz P."/>
            <person name="Kyrpides N.C."/>
            <person name="Klenk H.P."/>
        </authorList>
    </citation>
    <scope>NUCLEOTIDE SEQUENCE [LARGE SCALE GENOMIC DNA]</scope>
    <source>
        <strain evidence="4">ATCC 23218 / DSM 43111 / CIP 107115 / JCM 7437 / KCTC 9190 / NBRC 14626 / NCTC 10488 / NRRL B-5397 / IMRU 509</strain>
    </source>
</reference>
<dbReference type="RefSeq" id="WP_013153353.1">
    <property type="nucleotide sequence ID" value="NC_014210.1"/>
</dbReference>
<gene>
    <name evidence="3" type="ordered locus">Ndas_2324</name>
</gene>
<evidence type="ECO:0000313" key="4">
    <source>
        <dbReference type="Proteomes" id="UP000002219"/>
    </source>
</evidence>
<dbReference type="Gene3D" id="3.40.50.720">
    <property type="entry name" value="NAD(P)-binding Rossmann-like Domain"/>
    <property type="match status" value="1"/>
</dbReference>
<dbReference type="Gene3D" id="3.30.360.10">
    <property type="entry name" value="Dihydrodipicolinate Reductase, domain 2"/>
    <property type="match status" value="1"/>
</dbReference>
<protein>
    <submittedName>
        <fullName evidence="3">Inositol-3-phosphate synthase</fullName>
        <ecNumber evidence="3">5.5.1.4</ecNumber>
    </submittedName>
</protein>
<dbReference type="SUPFAM" id="SSF51735">
    <property type="entry name" value="NAD(P)-binding Rossmann-fold domains"/>
    <property type="match status" value="1"/>
</dbReference>
<dbReference type="EC" id="5.5.1.4" evidence="3"/>
<dbReference type="eggNOG" id="COG1260">
    <property type="taxonomic scope" value="Bacteria"/>
</dbReference>
<evidence type="ECO:0000313" key="3">
    <source>
        <dbReference type="EMBL" id="ADH67746.1"/>
    </source>
</evidence>
<dbReference type="InterPro" id="IPR013021">
    <property type="entry name" value="Myo-inos-1-P_Synthase_GAPDH"/>
</dbReference>
<dbReference type="InterPro" id="IPR002587">
    <property type="entry name" value="Myo-inos-1-P_Synthase"/>
</dbReference>
<dbReference type="GO" id="GO:0006021">
    <property type="term" value="P:inositol biosynthetic process"/>
    <property type="evidence" value="ECO:0007669"/>
    <property type="project" value="InterPro"/>
</dbReference>
<dbReference type="HOGENOM" id="CLU_021486_0_0_11"/>